<accession>A0ABU6YYR4</accession>
<sequence>MAKELIWPIIIANPTDPVYIPDHSQHVLPQGRYITPQCLLNHHNWGFPCDHHVPIFHDMGVPWAPFYDRESAIVRSREVDPVDPLIHFLTHMTKKRRKKLPQVEQRMTNERKSSKQLYQMNFQRNGIRQRITL</sequence>
<organism evidence="1 2">
    <name type="scientific">Stylosanthes scabra</name>
    <dbReference type="NCBI Taxonomy" id="79078"/>
    <lineage>
        <taxon>Eukaryota</taxon>
        <taxon>Viridiplantae</taxon>
        <taxon>Streptophyta</taxon>
        <taxon>Embryophyta</taxon>
        <taxon>Tracheophyta</taxon>
        <taxon>Spermatophyta</taxon>
        <taxon>Magnoliopsida</taxon>
        <taxon>eudicotyledons</taxon>
        <taxon>Gunneridae</taxon>
        <taxon>Pentapetalae</taxon>
        <taxon>rosids</taxon>
        <taxon>fabids</taxon>
        <taxon>Fabales</taxon>
        <taxon>Fabaceae</taxon>
        <taxon>Papilionoideae</taxon>
        <taxon>50 kb inversion clade</taxon>
        <taxon>dalbergioids sensu lato</taxon>
        <taxon>Dalbergieae</taxon>
        <taxon>Pterocarpus clade</taxon>
        <taxon>Stylosanthes</taxon>
    </lineage>
</organism>
<protein>
    <submittedName>
        <fullName evidence="1">Uncharacterized protein</fullName>
    </submittedName>
</protein>
<comment type="caution">
    <text evidence="1">The sequence shown here is derived from an EMBL/GenBank/DDBJ whole genome shotgun (WGS) entry which is preliminary data.</text>
</comment>
<dbReference type="Proteomes" id="UP001341840">
    <property type="component" value="Unassembled WGS sequence"/>
</dbReference>
<reference evidence="1 2" key="1">
    <citation type="journal article" date="2023" name="Plants (Basel)">
        <title>Bridging the Gap: Combining Genomics and Transcriptomics Approaches to Understand Stylosanthes scabra, an Orphan Legume from the Brazilian Caatinga.</title>
        <authorList>
            <person name="Ferreira-Neto J.R.C."/>
            <person name="da Silva M.D."/>
            <person name="Binneck E."/>
            <person name="de Melo N.F."/>
            <person name="da Silva R.H."/>
            <person name="de Melo A.L.T.M."/>
            <person name="Pandolfi V."/>
            <person name="Bustamante F.O."/>
            <person name="Brasileiro-Vidal A.C."/>
            <person name="Benko-Iseppon A.M."/>
        </authorList>
    </citation>
    <scope>NUCLEOTIDE SEQUENCE [LARGE SCALE GENOMIC DNA]</scope>
    <source>
        <tissue evidence="1">Leaves</tissue>
    </source>
</reference>
<evidence type="ECO:0000313" key="2">
    <source>
        <dbReference type="Proteomes" id="UP001341840"/>
    </source>
</evidence>
<name>A0ABU6YYR4_9FABA</name>
<dbReference type="EMBL" id="JASCZI010244308">
    <property type="protein sequence ID" value="MED6214068.1"/>
    <property type="molecule type" value="Genomic_DNA"/>
</dbReference>
<proteinExistence type="predicted"/>
<keyword evidence="2" id="KW-1185">Reference proteome</keyword>
<gene>
    <name evidence="1" type="ORF">PIB30_099397</name>
</gene>
<evidence type="ECO:0000313" key="1">
    <source>
        <dbReference type="EMBL" id="MED6214068.1"/>
    </source>
</evidence>